<evidence type="ECO:0000313" key="2">
    <source>
        <dbReference type="EMBL" id="CAE7474796.1"/>
    </source>
</evidence>
<evidence type="ECO:0000313" key="3">
    <source>
        <dbReference type="Proteomes" id="UP000604046"/>
    </source>
</evidence>
<proteinExistence type="predicted"/>
<evidence type="ECO:0000313" key="1">
    <source>
        <dbReference type="EMBL" id="CAE7041241.1"/>
    </source>
</evidence>
<comment type="caution">
    <text evidence="2">The sequence shown here is derived from an EMBL/GenBank/DDBJ whole genome shotgun (WGS) entry which is preliminary data.</text>
</comment>
<organism evidence="2 3">
    <name type="scientific">Symbiodinium natans</name>
    <dbReference type="NCBI Taxonomy" id="878477"/>
    <lineage>
        <taxon>Eukaryota</taxon>
        <taxon>Sar</taxon>
        <taxon>Alveolata</taxon>
        <taxon>Dinophyceae</taxon>
        <taxon>Suessiales</taxon>
        <taxon>Symbiodiniaceae</taxon>
        <taxon>Symbiodinium</taxon>
    </lineage>
</organism>
<accession>A0A812SDB7</accession>
<dbReference type="AlphaFoldDB" id="A0A812SDB7"/>
<dbReference type="EMBL" id="CAJNDS010000302">
    <property type="protein sequence ID" value="CAE7041241.1"/>
    <property type="molecule type" value="Genomic_DNA"/>
</dbReference>
<gene>
    <name evidence="2" type="ORF">SNAT2548_LOCUS26676</name>
    <name evidence="1" type="ORF">SNAT2548_LOCUS4860</name>
</gene>
<dbReference type="Proteomes" id="UP000604046">
    <property type="component" value="Unassembled WGS sequence"/>
</dbReference>
<sequence length="171" mass="19097">MACGGRGAARIVDEKLGSLMETLQEAVVEAQQTPGLLQELRAFKDGPFRTTMHNAFHNMALAQEDARVTACSQKGNWLLTLALTLVDDTFVRDYGYATSEKKSASSGRFLECYLCWLAESRRWDSLEKMASVVEGADAVVRHVELKHPCESESISKMMNFVKLLDLLEHLL</sequence>
<dbReference type="EMBL" id="CAJNDS010002437">
    <property type="protein sequence ID" value="CAE7474796.1"/>
    <property type="molecule type" value="Genomic_DNA"/>
</dbReference>
<reference evidence="2" key="1">
    <citation type="submission" date="2021-02" db="EMBL/GenBank/DDBJ databases">
        <authorList>
            <person name="Dougan E. K."/>
            <person name="Rhodes N."/>
            <person name="Thang M."/>
            <person name="Chan C."/>
        </authorList>
    </citation>
    <scope>NUCLEOTIDE SEQUENCE</scope>
</reference>
<name>A0A812SDB7_9DINO</name>
<protein>
    <submittedName>
        <fullName evidence="2">Uncharacterized protein</fullName>
    </submittedName>
</protein>
<keyword evidence="3" id="KW-1185">Reference proteome</keyword>